<dbReference type="UniPathway" id="UPA00545">
    <property type="reaction ID" value="UER00823"/>
</dbReference>
<dbReference type="SMART" id="SM00856">
    <property type="entry name" value="PMEI"/>
    <property type="match status" value="1"/>
</dbReference>
<keyword evidence="5 7" id="KW-0063">Aspartyl esterase</keyword>
<dbReference type="RefSeq" id="XP_010271283.2">
    <property type="nucleotide sequence ID" value="XM_010272981.2"/>
</dbReference>
<dbReference type="Pfam" id="PF01095">
    <property type="entry name" value="Pectinesterase"/>
    <property type="match status" value="1"/>
</dbReference>
<dbReference type="EC" id="3.1.1.11" evidence="7"/>
<evidence type="ECO:0000256" key="2">
    <source>
        <dbReference type="ARBA" id="ARBA00006027"/>
    </source>
</evidence>
<dbReference type="InterPro" id="IPR018040">
    <property type="entry name" value="Pectinesterase_Tyr_AS"/>
</dbReference>
<evidence type="ECO:0000256" key="1">
    <source>
        <dbReference type="ARBA" id="ARBA00005184"/>
    </source>
</evidence>
<keyword evidence="7" id="KW-0134">Cell wall</keyword>
<dbReference type="GO" id="GO:0042545">
    <property type="term" value="P:cell wall modification"/>
    <property type="evidence" value="ECO:0007669"/>
    <property type="project" value="UniProtKB-UniRule"/>
</dbReference>
<feature type="signal peptide" evidence="7">
    <location>
        <begin position="1"/>
        <end position="27"/>
    </location>
</feature>
<keyword evidence="7" id="KW-0961">Cell wall biogenesis/degradation</keyword>
<evidence type="ECO:0000256" key="4">
    <source>
        <dbReference type="ARBA" id="ARBA00022801"/>
    </source>
</evidence>
<proteinExistence type="inferred from homology"/>
<evidence type="ECO:0000256" key="6">
    <source>
        <dbReference type="PROSITE-ProRule" id="PRU10040"/>
    </source>
</evidence>
<dbReference type="PANTHER" id="PTHR31707">
    <property type="entry name" value="PECTINESTERASE"/>
    <property type="match status" value="1"/>
</dbReference>
<dbReference type="InterPro" id="IPR033131">
    <property type="entry name" value="Pectinesterase_Asp_AS"/>
</dbReference>
<keyword evidence="7" id="KW-0732">Signal</keyword>
<evidence type="ECO:0000259" key="8">
    <source>
        <dbReference type="SMART" id="SM00856"/>
    </source>
</evidence>
<accession>A0A1U8B5Z3</accession>
<comment type="similarity">
    <text evidence="2">In the N-terminal section; belongs to the PMEI family.</text>
</comment>
<comment type="catalytic activity">
    <reaction evidence="7">
        <text>[(1-&gt;4)-alpha-D-galacturonosyl methyl ester](n) + n H2O = [(1-&gt;4)-alpha-D-galacturonosyl](n) + n methanol + n H(+)</text>
        <dbReference type="Rhea" id="RHEA:22380"/>
        <dbReference type="Rhea" id="RHEA-COMP:14570"/>
        <dbReference type="Rhea" id="RHEA-COMP:14573"/>
        <dbReference type="ChEBI" id="CHEBI:15377"/>
        <dbReference type="ChEBI" id="CHEBI:15378"/>
        <dbReference type="ChEBI" id="CHEBI:17790"/>
        <dbReference type="ChEBI" id="CHEBI:140522"/>
        <dbReference type="ChEBI" id="CHEBI:140523"/>
        <dbReference type="EC" id="3.1.1.11"/>
    </reaction>
</comment>
<evidence type="ECO:0000256" key="3">
    <source>
        <dbReference type="ARBA" id="ARBA00007786"/>
    </source>
</evidence>
<dbReference type="STRING" id="4432.A0A1U8B5Z3"/>
<comment type="pathway">
    <text evidence="1 7">Glycan metabolism; pectin degradation; 2-dehydro-3-deoxy-D-gluconate from pectin: step 1/5.</text>
</comment>
<dbReference type="Proteomes" id="UP000189703">
    <property type="component" value="Unplaced"/>
</dbReference>
<keyword evidence="9" id="KW-1185">Reference proteome</keyword>
<comment type="subcellular location">
    <subcellularLocation>
        <location evidence="7">Secreted</location>
        <location evidence="7">Cell wall</location>
    </subcellularLocation>
</comment>
<dbReference type="Gene3D" id="2.160.20.10">
    <property type="entry name" value="Single-stranded right-handed beta-helix, Pectin lyase-like"/>
    <property type="match status" value="1"/>
</dbReference>
<dbReference type="InterPro" id="IPR012334">
    <property type="entry name" value="Pectin_lyas_fold"/>
</dbReference>
<dbReference type="NCBIfam" id="TIGR01614">
    <property type="entry name" value="PME_inhib"/>
    <property type="match status" value="1"/>
</dbReference>
<dbReference type="CDD" id="cd15798">
    <property type="entry name" value="PMEI-like_3"/>
    <property type="match status" value="1"/>
</dbReference>
<dbReference type="InterPro" id="IPR035513">
    <property type="entry name" value="Invertase/methylesterase_inhib"/>
</dbReference>
<dbReference type="eggNOG" id="ENOG502QTQV">
    <property type="taxonomic scope" value="Eukaryota"/>
</dbReference>
<name>A0A1U8B5Z3_NELNU</name>
<evidence type="ECO:0000256" key="7">
    <source>
        <dbReference type="RuleBase" id="RU000589"/>
    </source>
</evidence>
<sequence>MCRVSMDKLVLGFVCISLALVIGVVNSETISSSCSQTPYPEICESYFMSYSNKPLATLDDHETQFSFREAALSFTMDQALRAHGLISAMDLSSFDDKAKVAWADCVELYADTITQLNRTMGSNKNPLRWSDAQTWLSAAITNQQTCQNGFTELNLSSYLSNSFPFMLSNFSKMISNSLAINKAAASSVASLMGKQGGNRRLLSDGFPTWVSAADRKLLQSSSAASQADVVVAADGSGNYRTISQAVAASSKRSGKRFVIYVKRGVYKENVEIKASNIMLIGDGIDATIVTGSKNVQDGSTTFRSATVAVTRDRFMARDMTFENTAGPQKHQAVALRSGSDLSVFYRCSFKGYQDTLYVYSQRQFYRDCDIYGTVDFIFGDAVAVLQNCNIYVRKPMSGQRNTLTAQGRTDPNENTGISIHNSRVTAASDLRPLQGSFKTYLGRPWQKYSRTVFMKTSLDSLIDPDGWLEWSGSFALSTLYYGEYMNTGVGASTSQRVKWPGFHVMSASDAGKFTVGNFLGGDTWIPATGVPFTSGM</sequence>
<reference evidence="10" key="1">
    <citation type="submission" date="2025-08" db="UniProtKB">
        <authorList>
            <consortium name="RefSeq"/>
        </authorList>
    </citation>
    <scope>IDENTIFICATION</scope>
</reference>
<keyword evidence="7" id="KW-0964">Secreted</keyword>
<dbReference type="FunFam" id="2.160.20.10:FF:000001">
    <property type="entry name" value="Pectinesterase"/>
    <property type="match status" value="1"/>
</dbReference>
<comment type="function">
    <text evidence="7">Acts in the modification of cell walls via demethylesterification of cell wall pectin.</text>
</comment>
<dbReference type="GeneID" id="104607357"/>
<keyword evidence="4 7" id="KW-0378">Hydrolase</keyword>
<dbReference type="GO" id="GO:0045490">
    <property type="term" value="P:pectin catabolic process"/>
    <property type="evidence" value="ECO:0007669"/>
    <property type="project" value="UniProtKB-UniRule"/>
</dbReference>
<feature type="domain" description="Pectinesterase inhibitor" evidence="8">
    <location>
        <begin position="25"/>
        <end position="180"/>
    </location>
</feature>
<dbReference type="PROSITE" id="PS00800">
    <property type="entry name" value="PECTINESTERASE_1"/>
    <property type="match status" value="1"/>
</dbReference>
<comment type="similarity">
    <text evidence="3">In the C-terminal section; belongs to the pectinesterase family.</text>
</comment>
<feature type="active site" evidence="6">
    <location>
        <position position="375"/>
    </location>
</feature>
<dbReference type="InParanoid" id="A0A1U8B5Z3"/>
<organism evidence="9 10">
    <name type="scientific">Nelumbo nucifera</name>
    <name type="common">Sacred lotus</name>
    <dbReference type="NCBI Taxonomy" id="4432"/>
    <lineage>
        <taxon>Eukaryota</taxon>
        <taxon>Viridiplantae</taxon>
        <taxon>Streptophyta</taxon>
        <taxon>Embryophyta</taxon>
        <taxon>Tracheophyta</taxon>
        <taxon>Spermatophyta</taxon>
        <taxon>Magnoliopsida</taxon>
        <taxon>Proteales</taxon>
        <taxon>Nelumbonaceae</taxon>
        <taxon>Nelumbo</taxon>
    </lineage>
</organism>
<dbReference type="OMA" id="FIQASEW"/>
<dbReference type="OrthoDB" id="2019149at2759"/>
<dbReference type="GO" id="GO:0030599">
    <property type="term" value="F:pectinesterase activity"/>
    <property type="evidence" value="ECO:0000318"/>
    <property type="project" value="GO_Central"/>
</dbReference>
<dbReference type="KEGG" id="nnu:104607357"/>
<evidence type="ECO:0000313" key="9">
    <source>
        <dbReference type="Proteomes" id="UP000189703"/>
    </source>
</evidence>
<dbReference type="InterPro" id="IPR006501">
    <property type="entry name" value="Pectinesterase_inhib_dom"/>
</dbReference>
<dbReference type="InterPro" id="IPR000070">
    <property type="entry name" value="Pectinesterase_cat"/>
</dbReference>
<dbReference type="AlphaFoldDB" id="A0A1U8B5Z3"/>
<dbReference type="SUPFAM" id="SSF101148">
    <property type="entry name" value="Plant invertase/pectin methylesterase inhibitor"/>
    <property type="match status" value="1"/>
</dbReference>
<dbReference type="Pfam" id="PF04043">
    <property type="entry name" value="PMEI"/>
    <property type="match status" value="1"/>
</dbReference>
<dbReference type="InterPro" id="IPR011050">
    <property type="entry name" value="Pectin_lyase_fold/virulence"/>
</dbReference>
<dbReference type="GO" id="GO:0046910">
    <property type="term" value="F:pectinesterase inhibitor activity"/>
    <property type="evidence" value="ECO:0000318"/>
    <property type="project" value="GO_Central"/>
</dbReference>
<dbReference type="Gene3D" id="1.20.140.40">
    <property type="entry name" value="Invertase/pectin methylesterase inhibitor family protein"/>
    <property type="match status" value="1"/>
</dbReference>
<evidence type="ECO:0000256" key="5">
    <source>
        <dbReference type="ARBA" id="ARBA00023085"/>
    </source>
</evidence>
<protein>
    <recommendedName>
        <fullName evidence="7">Pectinesterase</fullName>
        <ecNumber evidence="7">3.1.1.11</ecNumber>
    </recommendedName>
</protein>
<evidence type="ECO:0000313" key="10">
    <source>
        <dbReference type="RefSeq" id="XP_010271283.2"/>
    </source>
</evidence>
<gene>
    <name evidence="10" type="primary">LOC104607357</name>
</gene>
<dbReference type="PROSITE" id="PS00503">
    <property type="entry name" value="PECTINESTERASE_2"/>
    <property type="match status" value="1"/>
</dbReference>
<dbReference type="SUPFAM" id="SSF51126">
    <property type="entry name" value="Pectin lyase-like"/>
    <property type="match status" value="1"/>
</dbReference>
<feature type="chain" id="PRO_5010398667" description="Pectinesterase" evidence="7">
    <location>
        <begin position="28"/>
        <end position="536"/>
    </location>
</feature>